<dbReference type="AlphaFoldDB" id="A0A412H3S8"/>
<comment type="caution">
    <text evidence="1">The sequence shown here is derived from an EMBL/GenBank/DDBJ whole genome shotgun (WGS) entry which is preliminary data.</text>
</comment>
<evidence type="ECO:0000313" key="1">
    <source>
        <dbReference type="EMBL" id="RGS05020.1"/>
    </source>
</evidence>
<organism evidence="1 2">
    <name type="scientific">Phocaeicola plebeius</name>
    <dbReference type="NCBI Taxonomy" id="310297"/>
    <lineage>
        <taxon>Bacteria</taxon>
        <taxon>Pseudomonadati</taxon>
        <taxon>Bacteroidota</taxon>
        <taxon>Bacteroidia</taxon>
        <taxon>Bacteroidales</taxon>
        <taxon>Bacteroidaceae</taxon>
        <taxon>Phocaeicola</taxon>
    </lineage>
</organism>
<accession>A0A412H3S8</accession>
<reference evidence="1 2" key="1">
    <citation type="submission" date="2018-08" db="EMBL/GenBank/DDBJ databases">
        <title>A genome reference for cultivated species of the human gut microbiota.</title>
        <authorList>
            <person name="Zou Y."/>
            <person name="Xue W."/>
            <person name="Luo G."/>
        </authorList>
    </citation>
    <scope>NUCLEOTIDE SEQUENCE [LARGE SCALE GENOMIC DNA]</scope>
    <source>
        <strain evidence="1 2">AF24-16AC</strain>
    </source>
</reference>
<evidence type="ECO:0000313" key="2">
    <source>
        <dbReference type="Proteomes" id="UP000285750"/>
    </source>
</evidence>
<gene>
    <name evidence="1" type="ORF">DWY14_12520</name>
</gene>
<protein>
    <submittedName>
        <fullName evidence="1">Uncharacterized protein</fullName>
    </submittedName>
</protein>
<proteinExistence type="predicted"/>
<sequence>MVYALWLSFTVSFDGLLLLHFYKWRMGSEPYMLYGFPSLSPLTDCYFYTSANGEWACNRVCLMVFLHCLH</sequence>
<dbReference type="Proteomes" id="UP000285750">
    <property type="component" value="Unassembled WGS sequence"/>
</dbReference>
<dbReference type="EMBL" id="QRUY01000031">
    <property type="protein sequence ID" value="RGS05020.1"/>
    <property type="molecule type" value="Genomic_DNA"/>
</dbReference>
<name>A0A412H3S8_9BACT</name>